<keyword evidence="2" id="KW-1185">Reference proteome</keyword>
<evidence type="ECO:0000313" key="2">
    <source>
        <dbReference type="Proteomes" id="UP000886998"/>
    </source>
</evidence>
<accession>A0A8X6I6G4</accession>
<dbReference type="AlphaFoldDB" id="A0A8X6I6G4"/>
<proteinExistence type="predicted"/>
<evidence type="ECO:0000313" key="1">
    <source>
        <dbReference type="EMBL" id="GFS33046.1"/>
    </source>
</evidence>
<name>A0A8X6I6G4_9ARAC</name>
<sequence>MCTLKEIILVKYAAQFINDTLIISPLNHSAQEIWWEIVRRRLSAFDIPLTLKEDIIALLKPMALEVENWRADHDGIFTRKQKLSLKFRFHADGTLDRIKTADSLICSKALACETHFVLACQYWSTRNVFRIFEKIPITTRYKMLKKYSRAKESFNELEKTL</sequence>
<dbReference type="Proteomes" id="UP000886998">
    <property type="component" value="Unassembled WGS sequence"/>
</dbReference>
<protein>
    <submittedName>
        <fullName evidence="1">Uncharacterized protein</fullName>
    </submittedName>
</protein>
<dbReference type="EMBL" id="BMAV01024413">
    <property type="protein sequence ID" value="GFS33046.1"/>
    <property type="molecule type" value="Genomic_DNA"/>
</dbReference>
<comment type="caution">
    <text evidence="1">The sequence shown here is derived from an EMBL/GenBank/DDBJ whole genome shotgun (WGS) entry which is preliminary data.</text>
</comment>
<gene>
    <name evidence="1" type="primary">NCL1_48578</name>
    <name evidence="1" type="ORF">TNIN_479361</name>
</gene>
<dbReference type="OrthoDB" id="6437663at2759"/>
<organism evidence="1 2">
    <name type="scientific">Trichonephila inaurata madagascariensis</name>
    <dbReference type="NCBI Taxonomy" id="2747483"/>
    <lineage>
        <taxon>Eukaryota</taxon>
        <taxon>Metazoa</taxon>
        <taxon>Ecdysozoa</taxon>
        <taxon>Arthropoda</taxon>
        <taxon>Chelicerata</taxon>
        <taxon>Arachnida</taxon>
        <taxon>Araneae</taxon>
        <taxon>Araneomorphae</taxon>
        <taxon>Entelegynae</taxon>
        <taxon>Araneoidea</taxon>
        <taxon>Nephilidae</taxon>
        <taxon>Trichonephila</taxon>
        <taxon>Trichonephila inaurata</taxon>
    </lineage>
</organism>
<reference evidence="1" key="1">
    <citation type="submission" date="2020-08" db="EMBL/GenBank/DDBJ databases">
        <title>Multicomponent nature underlies the extraordinary mechanical properties of spider dragline silk.</title>
        <authorList>
            <person name="Kono N."/>
            <person name="Nakamura H."/>
            <person name="Mori M."/>
            <person name="Yoshida Y."/>
            <person name="Ohtoshi R."/>
            <person name="Malay A.D."/>
            <person name="Moran D.A.P."/>
            <person name="Tomita M."/>
            <person name="Numata K."/>
            <person name="Arakawa K."/>
        </authorList>
    </citation>
    <scope>NUCLEOTIDE SEQUENCE</scope>
</reference>